<reference evidence="1" key="1">
    <citation type="journal article" date="2015" name="Nature">
        <title>Complex archaea that bridge the gap between prokaryotes and eukaryotes.</title>
        <authorList>
            <person name="Spang A."/>
            <person name="Saw J.H."/>
            <person name="Jorgensen S.L."/>
            <person name="Zaremba-Niedzwiedzka K."/>
            <person name="Martijn J."/>
            <person name="Lind A.E."/>
            <person name="van Eijk R."/>
            <person name="Schleper C."/>
            <person name="Guy L."/>
            <person name="Ettema T.J."/>
        </authorList>
    </citation>
    <scope>NUCLEOTIDE SEQUENCE</scope>
</reference>
<comment type="caution">
    <text evidence="1">The sequence shown here is derived from an EMBL/GenBank/DDBJ whole genome shotgun (WGS) entry which is preliminary data.</text>
</comment>
<proteinExistence type="predicted"/>
<evidence type="ECO:0000313" key="1">
    <source>
        <dbReference type="EMBL" id="KKL63820.1"/>
    </source>
</evidence>
<accession>A0A0F9G2R0</accession>
<sequence>MPLSKAKQAEYMKDYRKRIRYNVIPKESAPVIPSTPAVIPKPSSVIPKLSIPGLKMEDNKIIGVQPKTNLNTPAPLAPWYDRRIHKTGDLVRMQAGNGKTIEITVPELDADGNPVYY</sequence>
<dbReference type="AlphaFoldDB" id="A0A0F9G2R0"/>
<name>A0A0F9G2R0_9ZZZZ</name>
<dbReference type="EMBL" id="LAZR01028037">
    <property type="protein sequence ID" value="KKL63820.1"/>
    <property type="molecule type" value="Genomic_DNA"/>
</dbReference>
<gene>
    <name evidence="1" type="ORF">LCGC14_2171250</name>
</gene>
<organism evidence="1">
    <name type="scientific">marine sediment metagenome</name>
    <dbReference type="NCBI Taxonomy" id="412755"/>
    <lineage>
        <taxon>unclassified sequences</taxon>
        <taxon>metagenomes</taxon>
        <taxon>ecological metagenomes</taxon>
    </lineage>
</organism>
<protein>
    <submittedName>
        <fullName evidence="1">Uncharacterized protein</fullName>
    </submittedName>
</protein>